<dbReference type="NCBIfam" id="TIGR00621">
    <property type="entry name" value="ssb"/>
    <property type="match status" value="1"/>
</dbReference>
<dbReference type="Gene3D" id="2.40.50.140">
    <property type="entry name" value="Nucleic acid-binding proteins"/>
    <property type="match status" value="1"/>
</dbReference>
<proteinExistence type="predicted"/>
<protein>
    <recommendedName>
        <fullName evidence="3">Single-stranded DNA-binding protein</fullName>
    </recommendedName>
</protein>
<evidence type="ECO:0000256" key="2">
    <source>
        <dbReference type="PROSITE-ProRule" id="PRU00252"/>
    </source>
</evidence>
<dbReference type="InterPro" id="IPR012340">
    <property type="entry name" value="NA-bd_OB-fold"/>
</dbReference>
<dbReference type="Proteomes" id="UP000035540">
    <property type="component" value="Chromosome"/>
</dbReference>
<dbReference type="OrthoDB" id="4427276at2"/>
<dbReference type="InterPro" id="IPR000424">
    <property type="entry name" value="Primosome_PriB/ssb"/>
</dbReference>
<reference evidence="5 6" key="1">
    <citation type="journal article" date="2015" name="Genome Announc.">
        <title>Complete Genome Sequence of the Type Strain Corynebacterium testudinoris DSM 44614, Recovered from Necrotic Lesions in the Mouth of a Tortoise.</title>
        <authorList>
            <person name="Ruckert C."/>
            <person name="Kriete M."/>
            <person name="Jaenicke S."/>
            <person name="Winkler A."/>
            <person name="Tauch A."/>
        </authorList>
    </citation>
    <scope>NUCLEOTIDE SEQUENCE [LARGE SCALE GENOMIC DNA]</scope>
    <source>
        <strain evidence="5 6">DSM 44614</strain>
    </source>
</reference>
<evidence type="ECO:0000313" key="6">
    <source>
        <dbReference type="Proteomes" id="UP000035540"/>
    </source>
</evidence>
<dbReference type="PROSITE" id="PS50935">
    <property type="entry name" value="SSB"/>
    <property type="match status" value="1"/>
</dbReference>
<dbReference type="Pfam" id="PF00436">
    <property type="entry name" value="SSB"/>
    <property type="match status" value="1"/>
</dbReference>
<dbReference type="CDD" id="cd04496">
    <property type="entry name" value="SSB_OBF"/>
    <property type="match status" value="1"/>
</dbReference>
<feature type="compositionally biased region" description="Pro residues" evidence="4">
    <location>
        <begin position="156"/>
        <end position="169"/>
    </location>
</feature>
<reference evidence="6" key="2">
    <citation type="submission" date="2015-05" db="EMBL/GenBank/DDBJ databases">
        <title>Complete genome sequence of Corynebacterium testudinoris DSM 44614, recovered from necrotic lesions in the mouth of a tortoise.</title>
        <authorList>
            <person name="Ruckert C."/>
            <person name="Albersmeier A."/>
            <person name="Winkler A."/>
            <person name="Tauch A."/>
        </authorList>
    </citation>
    <scope>NUCLEOTIDE SEQUENCE [LARGE SCALE GENOMIC DNA]</scope>
    <source>
        <strain evidence="6">DSM 44614</strain>
    </source>
</reference>
<dbReference type="GO" id="GO:0006260">
    <property type="term" value="P:DNA replication"/>
    <property type="evidence" value="ECO:0007669"/>
    <property type="project" value="InterPro"/>
</dbReference>
<dbReference type="SUPFAM" id="SSF50249">
    <property type="entry name" value="Nucleic acid-binding proteins"/>
    <property type="match status" value="1"/>
</dbReference>
<accession>A0A0G3H9R2</accession>
<evidence type="ECO:0000256" key="3">
    <source>
        <dbReference type="RuleBase" id="RU000524"/>
    </source>
</evidence>
<dbReference type="PATRIC" id="fig|136857.5.peg.2073"/>
<evidence type="ECO:0000256" key="4">
    <source>
        <dbReference type="SAM" id="MobiDB-lite"/>
    </source>
</evidence>
<dbReference type="KEGG" id="cted:CTEST_10435"/>
<dbReference type="EMBL" id="CP011545">
    <property type="protein sequence ID" value="AKK09510.1"/>
    <property type="molecule type" value="Genomic_DNA"/>
</dbReference>
<dbReference type="GO" id="GO:0003697">
    <property type="term" value="F:single-stranded DNA binding"/>
    <property type="evidence" value="ECO:0007669"/>
    <property type="project" value="InterPro"/>
</dbReference>
<organism evidence="5 6">
    <name type="scientific">Corynebacterium testudinoris</name>
    <dbReference type="NCBI Taxonomy" id="136857"/>
    <lineage>
        <taxon>Bacteria</taxon>
        <taxon>Bacillati</taxon>
        <taxon>Actinomycetota</taxon>
        <taxon>Actinomycetes</taxon>
        <taxon>Mycobacteriales</taxon>
        <taxon>Corynebacteriaceae</taxon>
        <taxon>Corynebacterium</taxon>
    </lineage>
</organism>
<evidence type="ECO:0000313" key="5">
    <source>
        <dbReference type="EMBL" id="AKK09510.1"/>
    </source>
</evidence>
<dbReference type="RefSeq" id="WP_052844375.1">
    <property type="nucleotide sequence ID" value="NZ_CP011545.1"/>
</dbReference>
<evidence type="ECO:0000256" key="1">
    <source>
        <dbReference type="ARBA" id="ARBA00023125"/>
    </source>
</evidence>
<feature type="compositionally biased region" description="Acidic residues" evidence="4">
    <location>
        <begin position="177"/>
        <end position="187"/>
    </location>
</feature>
<dbReference type="AlphaFoldDB" id="A0A0G3H9R2"/>
<keyword evidence="1 2" id="KW-0238">DNA-binding</keyword>
<dbReference type="InterPro" id="IPR011344">
    <property type="entry name" value="ssDNA-bd"/>
</dbReference>
<gene>
    <name evidence="5" type="ORF">CTEST_10435</name>
</gene>
<dbReference type="STRING" id="136857.CTEST_10435"/>
<sequence>MAHTTTTIIGNLTHDPKLQRFERSGAQKCSLRIASSRRVQDKDNNWIDIDQMYLSVDAWGPLAINCKKSLAKGMPVIVHGMLITDQWVDEHNQKRSKTLMRAISVGLDLNKYIIGSMKVDNAEKNLINVGLPDAKTADTLYDAIVADQGDTTEQPANPPAEAPPTPPTPAAASVGDGTEEGTGEPPF</sequence>
<keyword evidence="6" id="KW-1185">Reference proteome</keyword>
<name>A0A0G3H9R2_9CORY</name>
<feature type="region of interest" description="Disordered" evidence="4">
    <location>
        <begin position="146"/>
        <end position="187"/>
    </location>
</feature>